<gene>
    <name evidence="2" type="ORF">Sjap_008320</name>
</gene>
<keyword evidence="1" id="KW-1133">Transmembrane helix</keyword>
<dbReference type="Proteomes" id="UP001417504">
    <property type="component" value="Unassembled WGS sequence"/>
</dbReference>
<keyword evidence="3" id="KW-1185">Reference proteome</keyword>
<evidence type="ECO:0000256" key="1">
    <source>
        <dbReference type="SAM" id="Phobius"/>
    </source>
</evidence>
<feature type="transmembrane region" description="Helical" evidence="1">
    <location>
        <begin position="12"/>
        <end position="34"/>
    </location>
</feature>
<dbReference type="EMBL" id="JBBNAE010000003">
    <property type="protein sequence ID" value="KAK9137726.1"/>
    <property type="molecule type" value="Genomic_DNA"/>
</dbReference>
<evidence type="ECO:0000313" key="3">
    <source>
        <dbReference type="Proteomes" id="UP001417504"/>
    </source>
</evidence>
<accession>A0AAP0PEC5</accession>
<reference evidence="2 3" key="1">
    <citation type="submission" date="2024-01" db="EMBL/GenBank/DDBJ databases">
        <title>Genome assemblies of Stephania.</title>
        <authorList>
            <person name="Yang L."/>
        </authorList>
    </citation>
    <scope>NUCLEOTIDE SEQUENCE [LARGE SCALE GENOMIC DNA]</scope>
    <source>
        <strain evidence="2">QJT</strain>
        <tissue evidence="2">Leaf</tissue>
    </source>
</reference>
<protein>
    <submittedName>
        <fullName evidence="2">Uncharacterized protein</fullName>
    </submittedName>
</protein>
<evidence type="ECO:0000313" key="2">
    <source>
        <dbReference type="EMBL" id="KAK9137726.1"/>
    </source>
</evidence>
<keyword evidence="1" id="KW-0472">Membrane</keyword>
<name>A0AAP0PEC5_9MAGN</name>
<feature type="transmembrane region" description="Helical" evidence="1">
    <location>
        <begin position="40"/>
        <end position="60"/>
    </location>
</feature>
<comment type="caution">
    <text evidence="2">The sequence shown here is derived from an EMBL/GenBank/DDBJ whole genome shotgun (WGS) entry which is preliminary data.</text>
</comment>
<keyword evidence="1" id="KW-0812">Transmembrane</keyword>
<sequence length="62" mass="6155">MIGSYLLNSHHFLASVVVVVPYTAGVTGAISISAQGTTAISGLTTVVVGSVVMVITSGVFSS</sequence>
<proteinExistence type="predicted"/>
<dbReference type="AlphaFoldDB" id="A0AAP0PEC5"/>
<organism evidence="2 3">
    <name type="scientific">Stephania japonica</name>
    <dbReference type="NCBI Taxonomy" id="461633"/>
    <lineage>
        <taxon>Eukaryota</taxon>
        <taxon>Viridiplantae</taxon>
        <taxon>Streptophyta</taxon>
        <taxon>Embryophyta</taxon>
        <taxon>Tracheophyta</taxon>
        <taxon>Spermatophyta</taxon>
        <taxon>Magnoliopsida</taxon>
        <taxon>Ranunculales</taxon>
        <taxon>Menispermaceae</taxon>
        <taxon>Menispermoideae</taxon>
        <taxon>Cissampelideae</taxon>
        <taxon>Stephania</taxon>
    </lineage>
</organism>